<reference evidence="1" key="2">
    <citation type="journal article" date="2015" name="Data Brief">
        <title>Shoot transcriptome of the giant reed, Arundo donax.</title>
        <authorList>
            <person name="Barrero R.A."/>
            <person name="Guerrero F.D."/>
            <person name="Moolhuijzen P."/>
            <person name="Goolsby J.A."/>
            <person name="Tidwell J."/>
            <person name="Bellgard S.E."/>
            <person name="Bellgard M.I."/>
        </authorList>
    </citation>
    <scope>NUCLEOTIDE SEQUENCE</scope>
    <source>
        <tissue evidence="1">Shoot tissue taken approximately 20 cm above the soil surface</tissue>
    </source>
</reference>
<reference evidence="1" key="1">
    <citation type="submission" date="2014-09" db="EMBL/GenBank/DDBJ databases">
        <authorList>
            <person name="Magalhaes I.L.F."/>
            <person name="Oliveira U."/>
            <person name="Santos F.R."/>
            <person name="Vidigal T.H.D.A."/>
            <person name="Brescovit A.D."/>
            <person name="Santos A.J."/>
        </authorList>
    </citation>
    <scope>NUCLEOTIDE SEQUENCE</scope>
    <source>
        <tissue evidence="1">Shoot tissue taken approximately 20 cm above the soil surface</tissue>
    </source>
</reference>
<dbReference type="AlphaFoldDB" id="A0A0A9GKA9"/>
<organism evidence="1">
    <name type="scientific">Arundo donax</name>
    <name type="common">Giant reed</name>
    <name type="synonym">Donax arundinaceus</name>
    <dbReference type="NCBI Taxonomy" id="35708"/>
    <lineage>
        <taxon>Eukaryota</taxon>
        <taxon>Viridiplantae</taxon>
        <taxon>Streptophyta</taxon>
        <taxon>Embryophyta</taxon>
        <taxon>Tracheophyta</taxon>
        <taxon>Spermatophyta</taxon>
        <taxon>Magnoliopsida</taxon>
        <taxon>Liliopsida</taxon>
        <taxon>Poales</taxon>
        <taxon>Poaceae</taxon>
        <taxon>PACMAD clade</taxon>
        <taxon>Arundinoideae</taxon>
        <taxon>Arundineae</taxon>
        <taxon>Arundo</taxon>
    </lineage>
</organism>
<sequence length="112" mass="12791">MPCFQNWSSSNLVIAATPMTLSHGSASVSMAPIPRLVAGTYICVDVRSCLGIEIFRESVSEMDLHQYWRTINTNMDHDHPTIHSFSRACFAVKKNGHPWPWLKLDCWLVWSR</sequence>
<protein>
    <submittedName>
        <fullName evidence="1">Uncharacterized protein</fullName>
    </submittedName>
</protein>
<evidence type="ECO:0000313" key="1">
    <source>
        <dbReference type="EMBL" id="JAE23864.1"/>
    </source>
</evidence>
<accession>A0A0A9GKA9</accession>
<proteinExistence type="predicted"/>
<name>A0A0A9GKA9_ARUDO</name>
<dbReference type="EMBL" id="GBRH01174032">
    <property type="protein sequence ID" value="JAE23864.1"/>
    <property type="molecule type" value="Transcribed_RNA"/>
</dbReference>